<feature type="region of interest" description="Disordered" evidence="1">
    <location>
        <begin position="136"/>
        <end position="162"/>
    </location>
</feature>
<evidence type="ECO:0000256" key="1">
    <source>
        <dbReference type="SAM" id="MobiDB-lite"/>
    </source>
</evidence>
<dbReference type="GO" id="GO:0090522">
    <property type="term" value="P:vesicle tethering involved in exocytosis"/>
    <property type="evidence" value="ECO:0007669"/>
    <property type="project" value="InterPro"/>
</dbReference>
<dbReference type="Proteomes" id="UP000887574">
    <property type="component" value="Unplaced"/>
</dbReference>
<name>A0A915DX01_9BILA</name>
<evidence type="ECO:0000259" key="2">
    <source>
        <dbReference type="Pfam" id="PF20651"/>
    </source>
</evidence>
<accession>A0A915DX01</accession>
<dbReference type="InterPro" id="IPR007225">
    <property type="entry name" value="EXOC6/Sec15"/>
</dbReference>
<reference evidence="4" key="1">
    <citation type="submission" date="2022-11" db="UniProtKB">
        <authorList>
            <consortium name="WormBaseParasite"/>
        </authorList>
    </citation>
    <scope>IDENTIFICATION</scope>
</reference>
<organism evidence="3 4">
    <name type="scientific">Ditylenchus dipsaci</name>
    <dbReference type="NCBI Taxonomy" id="166011"/>
    <lineage>
        <taxon>Eukaryota</taxon>
        <taxon>Metazoa</taxon>
        <taxon>Ecdysozoa</taxon>
        <taxon>Nematoda</taxon>
        <taxon>Chromadorea</taxon>
        <taxon>Rhabditida</taxon>
        <taxon>Tylenchina</taxon>
        <taxon>Tylenchomorpha</taxon>
        <taxon>Sphaerularioidea</taxon>
        <taxon>Anguinidae</taxon>
        <taxon>Anguininae</taxon>
        <taxon>Ditylenchus</taxon>
    </lineage>
</organism>
<evidence type="ECO:0000313" key="4">
    <source>
        <dbReference type="WBParaSite" id="jg23629"/>
    </source>
</evidence>
<feature type="domain" description="Exocyst complex component EXOC6/Sec15 N-terminal" evidence="2">
    <location>
        <begin position="2"/>
        <end position="102"/>
    </location>
</feature>
<evidence type="ECO:0000313" key="3">
    <source>
        <dbReference type="Proteomes" id="UP000887574"/>
    </source>
</evidence>
<keyword evidence="3" id="KW-1185">Reference proteome</keyword>
<dbReference type="PANTHER" id="PTHR12702:SF0">
    <property type="entry name" value="EXOCYST COMPLEX COMPONENT 6"/>
    <property type="match status" value="1"/>
</dbReference>
<dbReference type="GO" id="GO:0006886">
    <property type="term" value="P:intracellular protein transport"/>
    <property type="evidence" value="ECO:0007669"/>
    <property type="project" value="InterPro"/>
</dbReference>
<dbReference type="GO" id="GO:0006893">
    <property type="term" value="P:Golgi to plasma membrane transport"/>
    <property type="evidence" value="ECO:0007669"/>
    <property type="project" value="TreeGrafter"/>
</dbReference>
<dbReference type="InterPro" id="IPR048359">
    <property type="entry name" value="EXOC6_Sec15_N"/>
</dbReference>
<dbReference type="GO" id="GO:0000145">
    <property type="term" value="C:exocyst"/>
    <property type="evidence" value="ECO:0007669"/>
    <property type="project" value="TreeGrafter"/>
</dbReference>
<dbReference type="GO" id="GO:0016020">
    <property type="term" value="C:membrane"/>
    <property type="evidence" value="ECO:0007669"/>
    <property type="project" value="TreeGrafter"/>
</dbReference>
<proteinExistence type="predicted"/>
<dbReference type="WBParaSite" id="jg23629">
    <property type="protein sequence ID" value="jg23629"/>
    <property type="gene ID" value="jg23629"/>
</dbReference>
<dbReference type="AlphaFoldDB" id="A0A915DX01"/>
<dbReference type="Pfam" id="PF20651">
    <property type="entry name" value="EXOC6_Sec15_N"/>
    <property type="match status" value="1"/>
</dbReference>
<feature type="compositionally biased region" description="Polar residues" evidence="1">
    <location>
        <begin position="148"/>
        <end position="157"/>
    </location>
</feature>
<protein>
    <recommendedName>
        <fullName evidence="2">Exocyst complex component EXOC6/Sec15 N-terminal domain-containing protein</fullName>
    </recommendedName>
</protein>
<sequence length="234" mass="26989">MEIVRYRKLQRNANVAIDQISMCLPALEHYATLQKLMKTKTLKVLEDLEHNYLNQLQKYRFASFLTQSIGPMRDQIREKSYSELTDFLENLQKVSQRIGEDASRHTAKSLKSLEDLSNTRNSLKLARSTEQDIELSEDGSLLKKSPRSETSNSTKNKALSEEENLSAQDMIDFGPVHRCCQIFNVLGDKERFEVYRTEKRAGIDEPDESRSSRLCVVKLDLITDVMTLMVMTEM</sequence>
<dbReference type="PANTHER" id="PTHR12702">
    <property type="entry name" value="SEC15"/>
    <property type="match status" value="1"/>
</dbReference>